<dbReference type="InterPro" id="IPR038109">
    <property type="entry name" value="DNA_bind_recomb_sf"/>
</dbReference>
<dbReference type="InterPro" id="IPR036162">
    <property type="entry name" value="Resolvase-like_N_sf"/>
</dbReference>
<dbReference type="Gene3D" id="3.90.1750.20">
    <property type="entry name" value="Putative Large Serine Recombinase, Chain B, Domain 2"/>
    <property type="match status" value="1"/>
</dbReference>
<dbReference type="RefSeq" id="WP_036190435.1">
    <property type="nucleotide sequence ID" value="NZ_AVDA01000046.1"/>
</dbReference>
<dbReference type="SUPFAM" id="SSF53041">
    <property type="entry name" value="Resolvase-like"/>
    <property type="match status" value="1"/>
</dbReference>
<dbReference type="InterPro" id="IPR006119">
    <property type="entry name" value="Resolv_N"/>
</dbReference>
<keyword evidence="1" id="KW-0175">Coiled coil</keyword>
<dbReference type="PROSITE" id="PS51736">
    <property type="entry name" value="RECOMBINASES_3"/>
    <property type="match status" value="1"/>
</dbReference>
<protein>
    <recommendedName>
        <fullName evidence="6">Recombinase family protein</fullName>
    </recommendedName>
</protein>
<dbReference type="GO" id="GO:0000150">
    <property type="term" value="F:DNA strand exchange activity"/>
    <property type="evidence" value="ECO:0007669"/>
    <property type="project" value="InterPro"/>
</dbReference>
<reference evidence="4 5" key="1">
    <citation type="submission" date="2014-02" db="EMBL/GenBank/DDBJ databases">
        <title>Draft genome sequence of Lysinibacillus manganicus DSM 26584T.</title>
        <authorList>
            <person name="Zhang F."/>
            <person name="Wang G."/>
            <person name="Zhang L."/>
        </authorList>
    </citation>
    <scope>NUCLEOTIDE SEQUENCE [LARGE SCALE GENOMIC DNA]</scope>
    <source>
        <strain evidence="4 5">DSM 26584</strain>
    </source>
</reference>
<dbReference type="eggNOG" id="COG1961">
    <property type="taxonomic scope" value="Bacteria"/>
</dbReference>
<evidence type="ECO:0000313" key="5">
    <source>
        <dbReference type="Proteomes" id="UP000030416"/>
    </source>
</evidence>
<dbReference type="GO" id="GO:0003677">
    <property type="term" value="F:DNA binding"/>
    <property type="evidence" value="ECO:0007669"/>
    <property type="project" value="InterPro"/>
</dbReference>
<dbReference type="InterPro" id="IPR011109">
    <property type="entry name" value="DNA_bind_recombinase_dom"/>
</dbReference>
<accession>A0A0A3IFD2</accession>
<keyword evidence="5" id="KW-1185">Reference proteome</keyword>
<name>A0A0A3IFD2_9BACL</name>
<evidence type="ECO:0008006" key="6">
    <source>
        <dbReference type="Google" id="ProtNLM"/>
    </source>
</evidence>
<evidence type="ECO:0000259" key="2">
    <source>
        <dbReference type="PROSITE" id="PS51736"/>
    </source>
</evidence>
<feature type="domain" description="Recombinase" evidence="3">
    <location>
        <begin position="159"/>
        <end position="270"/>
    </location>
</feature>
<dbReference type="PANTHER" id="PTHR30461">
    <property type="entry name" value="DNA-INVERTASE FROM LAMBDOID PROPHAGE"/>
    <property type="match status" value="1"/>
</dbReference>
<dbReference type="Proteomes" id="UP000030416">
    <property type="component" value="Unassembled WGS sequence"/>
</dbReference>
<dbReference type="AlphaFoldDB" id="A0A0A3IFD2"/>
<dbReference type="Pfam" id="PF00239">
    <property type="entry name" value="Resolvase"/>
    <property type="match status" value="1"/>
</dbReference>
<evidence type="ECO:0000313" key="4">
    <source>
        <dbReference type="EMBL" id="KGR73572.1"/>
    </source>
</evidence>
<dbReference type="CDD" id="cd00338">
    <property type="entry name" value="Ser_Recombinase"/>
    <property type="match status" value="1"/>
</dbReference>
<proteinExistence type="predicted"/>
<dbReference type="SMART" id="SM00857">
    <property type="entry name" value="Resolvase"/>
    <property type="match status" value="1"/>
</dbReference>
<dbReference type="InterPro" id="IPR050639">
    <property type="entry name" value="SSR_resolvase"/>
</dbReference>
<dbReference type="Gene3D" id="3.40.50.1390">
    <property type="entry name" value="Resolvase, N-terminal catalytic domain"/>
    <property type="match status" value="1"/>
</dbReference>
<feature type="coiled-coil region" evidence="1">
    <location>
        <begin position="371"/>
        <end position="424"/>
    </location>
</feature>
<evidence type="ECO:0000256" key="1">
    <source>
        <dbReference type="SAM" id="Coils"/>
    </source>
</evidence>
<organism evidence="4 5">
    <name type="scientific">Ureibacillus manganicus DSM 26584</name>
    <dbReference type="NCBI Taxonomy" id="1384049"/>
    <lineage>
        <taxon>Bacteria</taxon>
        <taxon>Bacillati</taxon>
        <taxon>Bacillota</taxon>
        <taxon>Bacilli</taxon>
        <taxon>Bacillales</taxon>
        <taxon>Caryophanaceae</taxon>
        <taxon>Ureibacillus</taxon>
    </lineage>
</organism>
<gene>
    <name evidence="4" type="ORF">CD29_19630</name>
</gene>
<dbReference type="Pfam" id="PF07508">
    <property type="entry name" value="Recombinase"/>
    <property type="match status" value="1"/>
</dbReference>
<comment type="caution">
    <text evidence="4">The sequence shown here is derived from an EMBL/GenBank/DDBJ whole genome shotgun (WGS) entry which is preliminary data.</text>
</comment>
<dbReference type="EMBL" id="JPVN01000046">
    <property type="protein sequence ID" value="KGR73572.1"/>
    <property type="molecule type" value="Genomic_DNA"/>
</dbReference>
<dbReference type="STRING" id="1384049.CD29_19630"/>
<evidence type="ECO:0000259" key="3">
    <source>
        <dbReference type="PROSITE" id="PS51737"/>
    </source>
</evidence>
<dbReference type="PANTHER" id="PTHR30461:SF23">
    <property type="entry name" value="DNA RECOMBINASE-RELATED"/>
    <property type="match status" value="1"/>
</dbReference>
<feature type="domain" description="Resolvase/invertase-type recombinase catalytic" evidence="2">
    <location>
        <begin position="3"/>
        <end position="152"/>
    </location>
</feature>
<dbReference type="PROSITE" id="PS51737">
    <property type="entry name" value="RECOMBINASE_DNA_BIND"/>
    <property type="match status" value="1"/>
</dbReference>
<sequence>MKQTAAYYRSSTQLQEESVTTQQYEINQYALKKGILIDIEYPEPAVSARKNKLNERPQMKQLMTDIRIGKIGTLLVYKRDRLARKVEEHLELYKLFMRHGVDVHFIAENEPPMRFDIFGELMELFIGVMNQREGEQINLRISDTKLNNFLRGKSIGHLPFGYSTDKDKTKIIRNEDELKIIKFIFQEWNTDKYGNMEKLAQKLKEDGLKRGKNDWTRNNVSDVLTNPIYMGIRVASFDNREVSRSVEELAVITPDEFVLAQELIEDRKKPMRAKENFNYLLSELIFCDLCEQNRLNEQEISKIIMSRKPLINHKRTKNGKIIATYECKEHNIKLEQLEIENLVYRKARTFFSELLDTHFDKLYSSHLTRNLAELSKVKNSLDKELQSAEDKLTQAVNKWIKNDNDSTREKVMECSRDVKNLKEKLFEIEVKRQKFIEVPNSIKEIKDEIINEGSWGKLPFSRKCILVKDLIHEILVDNFTVRMVFKHPYLETNEVVG</sequence>
<dbReference type="OrthoDB" id="2757355at2"/>